<feature type="region of interest" description="Disordered" evidence="1">
    <location>
        <begin position="55"/>
        <end position="100"/>
    </location>
</feature>
<reference evidence="2 3" key="1">
    <citation type="submission" date="2018-09" db="EMBL/GenBank/DDBJ databases">
        <title>Genomic Encyclopedia of Type Strains, Phase III (KMG-III): the genomes of soil and plant-associated and newly described type strains.</title>
        <authorList>
            <person name="Whitman W."/>
        </authorList>
    </citation>
    <scope>NUCLEOTIDE SEQUENCE [LARGE SCALE GENOMIC DNA]</scope>
    <source>
        <strain evidence="2 3">CECT 7938</strain>
    </source>
</reference>
<evidence type="ECO:0000256" key="1">
    <source>
        <dbReference type="SAM" id="MobiDB-lite"/>
    </source>
</evidence>
<dbReference type="EMBL" id="RAPY01000001">
    <property type="protein sequence ID" value="RKE56194.1"/>
    <property type="molecule type" value="Genomic_DNA"/>
</dbReference>
<dbReference type="RefSeq" id="WP_120257897.1">
    <property type="nucleotide sequence ID" value="NZ_RAPY01000001.1"/>
</dbReference>
<dbReference type="AlphaFoldDB" id="A0A420BHH0"/>
<evidence type="ECO:0000313" key="2">
    <source>
        <dbReference type="EMBL" id="RKE56194.1"/>
    </source>
</evidence>
<dbReference type="Proteomes" id="UP000286246">
    <property type="component" value="Unassembled WGS sequence"/>
</dbReference>
<name>A0A420BHH0_SPHD1</name>
<feature type="compositionally biased region" description="Basic and acidic residues" evidence="1">
    <location>
        <begin position="60"/>
        <end position="91"/>
    </location>
</feature>
<keyword evidence="3" id="KW-1185">Reference proteome</keyword>
<evidence type="ECO:0000313" key="3">
    <source>
        <dbReference type="Proteomes" id="UP000286246"/>
    </source>
</evidence>
<dbReference type="OrthoDB" id="714201at2"/>
<proteinExistence type="predicted"/>
<gene>
    <name evidence="2" type="ORF">DFQ12_1047</name>
</gene>
<sequence>MEKTLQHSIVKQGLIILYYFSNRWYRKCLFTEGHIPALNATPAMKTSIEDLEKTNTLTEGELRRNHQDEDNDSSDRLHQIDKKSGGEEKSSKQKKIQINR</sequence>
<accession>A0A420BHH0</accession>
<protein>
    <submittedName>
        <fullName evidence="2">Uncharacterized protein</fullName>
    </submittedName>
</protein>
<organism evidence="2 3">
    <name type="scientific">Sphingobacterium detergens</name>
    <dbReference type="NCBI Taxonomy" id="1145106"/>
    <lineage>
        <taxon>Bacteria</taxon>
        <taxon>Pseudomonadati</taxon>
        <taxon>Bacteroidota</taxon>
        <taxon>Sphingobacteriia</taxon>
        <taxon>Sphingobacteriales</taxon>
        <taxon>Sphingobacteriaceae</taxon>
        <taxon>Sphingobacterium</taxon>
    </lineage>
</organism>
<comment type="caution">
    <text evidence="2">The sequence shown here is derived from an EMBL/GenBank/DDBJ whole genome shotgun (WGS) entry which is preliminary data.</text>
</comment>